<reference evidence="12 13" key="1">
    <citation type="submission" date="2014-07" db="EMBL/GenBank/DDBJ databases">
        <title>Porphyromonadaceae bacterium OUH 308042 = ATCC BAA-2681 = DSM 28342 draft genome.</title>
        <authorList>
            <person name="Sydenham T.V."/>
            <person name="Hasman H."/>
            <person name="Justensen U.S."/>
        </authorList>
    </citation>
    <scope>NUCLEOTIDE SEQUENCE [LARGE SCALE GENOMIC DNA]</scope>
    <source>
        <strain evidence="12 13">OUH 308042</strain>
    </source>
</reference>
<dbReference type="OrthoDB" id="9803889at2"/>
<evidence type="ECO:0000256" key="7">
    <source>
        <dbReference type="ARBA" id="ARBA00022840"/>
    </source>
</evidence>
<evidence type="ECO:0000256" key="3">
    <source>
        <dbReference type="ARBA" id="ARBA00020170"/>
    </source>
</evidence>
<organism evidence="12 13">
    <name type="scientific">Sanguibacteroides justesenii</name>
    <dbReference type="NCBI Taxonomy" id="1547597"/>
    <lineage>
        <taxon>Bacteria</taxon>
        <taxon>Pseudomonadati</taxon>
        <taxon>Bacteroidota</taxon>
        <taxon>Bacteroidia</taxon>
        <taxon>Bacteroidales</taxon>
        <taxon>Porphyromonadaceae</taxon>
        <taxon>Sanguibacteroides</taxon>
    </lineage>
</organism>
<evidence type="ECO:0000256" key="5">
    <source>
        <dbReference type="ARBA" id="ARBA00022705"/>
    </source>
</evidence>
<keyword evidence="6 9" id="KW-0547">Nucleotide-binding</keyword>
<dbReference type="HAMAP" id="MF_00365">
    <property type="entry name" value="RecF"/>
    <property type="match status" value="1"/>
</dbReference>
<keyword evidence="8 9" id="KW-0238">DNA-binding</keyword>
<comment type="caution">
    <text evidence="12">The sequence shown here is derived from an EMBL/GenBank/DDBJ whole genome shotgun (WGS) entry which is preliminary data.</text>
</comment>
<evidence type="ECO:0000256" key="1">
    <source>
        <dbReference type="ARBA" id="ARBA00004496"/>
    </source>
</evidence>
<dbReference type="GO" id="GO:0006260">
    <property type="term" value="P:DNA replication"/>
    <property type="evidence" value="ECO:0007669"/>
    <property type="project" value="UniProtKB-UniRule"/>
</dbReference>
<evidence type="ECO:0000256" key="2">
    <source>
        <dbReference type="ARBA" id="ARBA00008016"/>
    </source>
</evidence>
<dbReference type="NCBIfam" id="TIGR00611">
    <property type="entry name" value="recf"/>
    <property type="match status" value="1"/>
</dbReference>
<dbReference type="PANTHER" id="PTHR32182">
    <property type="entry name" value="DNA REPLICATION AND REPAIR PROTEIN RECF"/>
    <property type="match status" value="1"/>
</dbReference>
<dbReference type="InterPro" id="IPR042174">
    <property type="entry name" value="RecF_2"/>
</dbReference>
<evidence type="ECO:0000256" key="4">
    <source>
        <dbReference type="ARBA" id="ARBA00022490"/>
    </source>
</evidence>
<evidence type="ECO:0000313" key="13">
    <source>
        <dbReference type="Proteomes" id="UP000031980"/>
    </source>
</evidence>
<dbReference type="GO" id="GO:0000731">
    <property type="term" value="P:DNA synthesis involved in DNA repair"/>
    <property type="evidence" value="ECO:0007669"/>
    <property type="project" value="TreeGrafter"/>
</dbReference>
<dbReference type="InterPro" id="IPR001238">
    <property type="entry name" value="DNA-binding_RecF"/>
</dbReference>
<keyword evidence="5 9" id="KW-0235">DNA replication</keyword>
<dbReference type="SUPFAM" id="SSF52540">
    <property type="entry name" value="P-loop containing nucleoside triphosphate hydrolases"/>
    <property type="match status" value="1"/>
</dbReference>
<dbReference type="GO" id="GO:0006302">
    <property type="term" value="P:double-strand break repair"/>
    <property type="evidence" value="ECO:0007669"/>
    <property type="project" value="TreeGrafter"/>
</dbReference>
<evidence type="ECO:0000256" key="9">
    <source>
        <dbReference type="HAMAP-Rule" id="MF_00365"/>
    </source>
</evidence>
<dbReference type="GO" id="GO:0009432">
    <property type="term" value="P:SOS response"/>
    <property type="evidence" value="ECO:0007669"/>
    <property type="project" value="UniProtKB-UniRule"/>
</dbReference>
<protein>
    <recommendedName>
        <fullName evidence="3 9">DNA replication and repair protein RecF</fullName>
    </recommendedName>
</protein>
<dbReference type="Gene3D" id="3.40.50.300">
    <property type="entry name" value="P-loop containing nucleotide triphosphate hydrolases"/>
    <property type="match status" value="1"/>
</dbReference>
<dbReference type="GO" id="GO:0003697">
    <property type="term" value="F:single-stranded DNA binding"/>
    <property type="evidence" value="ECO:0007669"/>
    <property type="project" value="UniProtKB-UniRule"/>
</dbReference>
<dbReference type="EMBL" id="JPIU01000025">
    <property type="protein sequence ID" value="KIO46752.1"/>
    <property type="molecule type" value="Genomic_DNA"/>
</dbReference>
<gene>
    <name evidence="9" type="primary">recF</name>
    <name evidence="12" type="ORF">BA92_02515</name>
</gene>
<dbReference type="AlphaFoldDB" id="A0A0C3NKK7"/>
<evidence type="ECO:0000256" key="8">
    <source>
        <dbReference type="ARBA" id="ARBA00023125"/>
    </source>
</evidence>
<proteinExistence type="inferred from homology"/>
<dbReference type="InterPro" id="IPR027417">
    <property type="entry name" value="P-loop_NTPase"/>
</dbReference>
<dbReference type="PROSITE" id="PS00618">
    <property type="entry name" value="RECF_2"/>
    <property type="match status" value="1"/>
</dbReference>
<dbReference type="PROSITE" id="PS00617">
    <property type="entry name" value="RECF_1"/>
    <property type="match status" value="1"/>
</dbReference>
<comment type="subcellular location">
    <subcellularLocation>
        <location evidence="1 9 10">Cytoplasm</location>
    </subcellularLocation>
</comment>
<keyword evidence="7 9" id="KW-0067">ATP-binding</keyword>
<evidence type="ECO:0000313" key="12">
    <source>
        <dbReference type="EMBL" id="KIO46752.1"/>
    </source>
</evidence>
<evidence type="ECO:0000256" key="10">
    <source>
        <dbReference type="RuleBase" id="RU000578"/>
    </source>
</evidence>
<dbReference type="InterPro" id="IPR003395">
    <property type="entry name" value="RecF/RecN/SMC_N"/>
</dbReference>
<keyword evidence="4 9" id="KW-0963">Cytoplasm</keyword>
<feature type="domain" description="RecF/RecN/SMC N-terminal" evidence="11">
    <location>
        <begin position="3"/>
        <end position="360"/>
    </location>
</feature>
<name>A0A0C3NKK7_9PORP</name>
<dbReference type="GO" id="GO:0005737">
    <property type="term" value="C:cytoplasm"/>
    <property type="evidence" value="ECO:0007669"/>
    <property type="project" value="UniProtKB-SubCell"/>
</dbReference>
<evidence type="ECO:0000256" key="6">
    <source>
        <dbReference type="ARBA" id="ARBA00022741"/>
    </source>
</evidence>
<dbReference type="Pfam" id="PF02463">
    <property type="entry name" value="SMC_N"/>
    <property type="match status" value="1"/>
</dbReference>
<comment type="function">
    <text evidence="9 10">The RecF protein is involved in DNA metabolism; it is required for DNA replication and normal SOS inducibility. RecF binds preferentially to single-stranded, linear DNA. It also seems to bind ATP.</text>
</comment>
<dbReference type="InterPro" id="IPR018078">
    <property type="entry name" value="DNA-binding_RecF_CS"/>
</dbReference>
<dbReference type="GO" id="GO:0005524">
    <property type="term" value="F:ATP binding"/>
    <property type="evidence" value="ECO:0007669"/>
    <property type="project" value="UniProtKB-UniRule"/>
</dbReference>
<evidence type="ECO:0000259" key="11">
    <source>
        <dbReference type="Pfam" id="PF02463"/>
    </source>
</evidence>
<keyword evidence="9 10" id="KW-0234">DNA repair</keyword>
<keyword evidence="9 10" id="KW-0227">DNA damage</keyword>
<keyword evidence="13" id="KW-1185">Reference proteome</keyword>
<dbReference type="PANTHER" id="PTHR32182:SF0">
    <property type="entry name" value="DNA REPLICATION AND REPAIR PROTEIN RECF"/>
    <property type="match status" value="1"/>
</dbReference>
<dbReference type="Proteomes" id="UP000031980">
    <property type="component" value="Unassembled WGS sequence"/>
</dbReference>
<comment type="similarity">
    <text evidence="2 9 10">Belongs to the RecF family.</text>
</comment>
<dbReference type="Gene3D" id="1.20.1050.90">
    <property type="entry name" value="RecF/RecN/SMC, N-terminal domain"/>
    <property type="match status" value="1"/>
</dbReference>
<dbReference type="RefSeq" id="WP_041504814.1">
    <property type="nucleotide sequence ID" value="NZ_JPIU01000025.1"/>
</dbReference>
<sequence length="368" mass="42032">MEIKNLDIVNYKNISEAQIECCSGFNCFVGNNGAGKTNVLDAIYQLSMCKSYFNLPDVQNIRHGEPFFVLQGNYERQGERIEAYCGVKRGQKKVFKKNKKAYDRLSDHIGLLPLVMVSPADTVLIDGGSEERRRFIDGVISQQDKEYLAHLIRYNRILVQRNTMLKEYAGRGMDMDMLAVWDEQLAESGMFILKKRRDFVYEMSTVFQHYYDLLASGKEQVSLTYATTIKHDDLLASLKENFERDRILTYTTVGIHRDDLGLELGGYPVKKMGSQGQKKSFLVALKFAQFVYLSARNGIKPLLLLDDIFDKLDTLRVSRIVGIVSEKTFGQVFITDTNRLHIDEIIKQHASSFKIFVVDEGVIKEVGV</sequence>
<feature type="binding site" evidence="9">
    <location>
        <begin position="30"/>
        <end position="37"/>
    </location>
    <ligand>
        <name>ATP</name>
        <dbReference type="ChEBI" id="CHEBI:30616"/>
    </ligand>
</feature>
<accession>A0A0C3NKK7</accession>
<keyword evidence="9 10" id="KW-0742">SOS response</keyword>